<dbReference type="EMBL" id="LGTL01000017">
    <property type="protein sequence ID" value="KPA77341.1"/>
    <property type="molecule type" value="Genomic_DNA"/>
</dbReference>
<dbReference type="OrthoDB" id="258353at2759"/>
<reference evidence="2 3" key="1">
    <citation type="submission" date="2015-07" db="EMBL/GenBank/DDBJ databases">
        <title>High-quality genome of monoxenous trypanosomatid Leptomonas pyrrhocoris.</title>
        <authorList>
            <person name="Flegontov P."/>
            <person name="Butenko A."/>
            <person name="Firsov S."/>
            <person name="Vlcek C."/>
            <person name="Logacheva M.D."/>
            <person name="Field M."/>
            <person name="Filatov D."/>
            <person name="Flegontova O."/>
            <person name="Gerasimov E."/>
            <person name="Jackson A.P."/>
            <person name="Kelly S."/>
            <person name="Opperdoes F."/>
            <person name="O'Reilly A."/>
            <person name="Votypka J."/>
            <person name="Yurchenko V."/>
            <person name="Lukes J."/>
        </authorList>
    </citation>
    <scope>NUCLEOTIDE SEQUENCE [LARGE SCALE GENOMIC DNA]</scope>
    <source>
        <strain evidence="2">H10</strain>
    </source>
</reference>
<keyword evidence="3" id="KW-1185">Reference proteome</keyword>
<feature type="signal peptide" evidence="1">
    <location>
        <begin position="1"/>
        <end position="28"/>
    </location>
</feature>
<dbReference type="VEuPathDB" id="TriTrypDB:LpyrH10_17_1540"/>
<name>A0A0N0DTE5_LEPPY</name>
<dbReference type="AlphaFoldDB" id="A0A0N0DTE5"/>
<dbReference type="RefSeq" id="XP_015655780.1">
    <property type="nucleotide sequence ID" value="XM_015805774.1"/>
</dbReference>
<protein>
    <submittedName>
        <fullName evidence="2">Uncharacterized protein</fullName>
    </submittedName>
</protein>
<sequence>MTFLASRLLVAAVAVLVTLLLLSTPSTATLQTFLQQYQAIMESAGPGFGAFFDDAVSLPTTYVWSCQNATGTGATVAYASATAPYQLTVSTVALTVRPVTPSPTVTYELHGHSCDFYGSCGPIQIGTAPAFDAAPNHVIMVVGKMTSNGVVNFLPMAYYVVLPIASCSSSGSAAVDTVFRSDGTVTL</sequence>
<dbReference type="OMA" id="TSYQWEC"/>
<gene>
    <name evidence="2" type="ORF">ABB37_07222</name>
</gene>
<proteinExistence type="predicted"/>
<feature type="chain" id="PRO_5005846878" evidence="1">
    <location>
        <begin position="29"/>
        <end position="187"/>
    </location>
</feature>
<evidence type="ECO:0000256" key="1">
    <source>
        <dbReference type="SAM" id="SignalP"/>
    </source>
</evidence>
<comment type="caution">
    <text evidence="2">The sequence shown here is derived from an EMBL/GenBank/DDBJ whole genome shotgun (WGS) entry which is preliminary data.</text>
</comment>
<evidence type="ECO:0000313" key="2">
    <source>
        <dbReference type="EMBL" id="KPA77341.1"/>
    </source>
</evidence>
<accession>A0A0N0DTE5</accession>
<evidence type="ECO:0000313" key="3">
    <source>
        <dbReference type="Proteomes" id="UP000037923"/>
    </source>
</evidence>
<organism evidence="2 3">
    <name type="scientific">Leptomonas pyrrhocoris</name>
    <name type="common">Firebug parasite</name>
    <dbReference type="NCBI Taxonomy" id="157538"/>
    <lineage>
        <taxon>Eukaryota</taxon>
        <taxon>Discoba</taxon>
        <taxon>Euglenozoa</taxon>
        <taxon>Kinetoplastea</taxon>
        <taxon>Metakinetoplastina</taxon>
        <taxon>Trypanosomatida</taxon>
        <taxon>Trypanosomatidae</taxon>
        <taxon>Leishmaniinae</taxon>
        <taxon>Leptomonas</taxon>
    </lineage>
</organism>
<dbReference type="Proteomes" id="UP000037923">
    <property type="component" value="Unassembled WGS sequence"/>
</dbReference>
<dbReference type="GeneID" id="26907508"/>
<keyword evidence="1" id="KW-0732">Signal</keyword>